<dbReference type="AlphaFoldDB" id="J3ESS6"/>
<dbReference type="eggNOG" id="arCOG09018">
    <property type="taxonomic scope" value="Archaea"/>
</dbReference>
<gene>
    <name evidence="1" type="ORF">HSB1_44280</name>
</gene>
<evidence type="ECO:0000313" key="2">
    <source>
        <dbReference type="Proteomes" id="UP000007813"/>
    </source>
</evidence>
<dbReference type="Proteomes" id="UP000007813">
    <property type="component" value="Unassembled WGS sequence"/>
</dbReference>
<proteinExistence type="predicted"/>
<protein>
    <submittedName>
        <fullName evidence="1">Uncharacterized protein</fullName>
    </submittedName>
</protein>
<accession>J3ESS6</accession>
<comment type="caution">
    <text evidence="1">The sequence shown here is derived from an EMBL/GenBank/DDBJ whole genome shotgun (WGS) entry which is preliminary data.</text>
</comment>
<name>J3ESS6_9EURY</name>
<reference evidence="1 2" key="1">
    <citation type="journal article" date="2012" name="J. Bacteriol.">
        <title>Draft Genome Sequence of the Extremely Halophilic Archaeon Halogranum salarium B-1T.</title>
        <authorList>
            <person name="Kim K.K."/>
            <person name="Lee K.C."/>
            <person name="Lee J.S."/>
        </authorList>
    </citation>
    <scope>NUCLEOTIDE SEQUENCE [LARGE SCALE GENOMIC DNA]</scope>
    <source>
        <strain evidence="1 2">B-1</strain>
    </source>
</reference>
<sequence length="44" mass="4934">MVMPEITVSESLYRQLVDASGEGTLDNTMWKMVAQYQRGNNPGD</sequence>
<organism evidence="1 2">
    <name type="scientific">Halogranum salarium B-1</name>
    <dbReference type="NCBI Taxonomy" id="1210908"/>
    <lineage>
        <taxon>Archaea</taxon>
        <taxon>Methanobacteriati</taxon>
        <taxon>Methanobacteriota</taxon>
        <taxon>Stenosarchaea group</taxon>
        <taxon>Halobacteria</taxon>
        <taxon>Halobacteriales</taxon>
        <taxon>Haloferacaceae</taxon>
    </lineage>
</organism>
<dbReference type="EMBL" id="ALJD01000016">
    <property type="protein sequence ID" value="EJN57042.1"/>
    <property type="molecule type" value="Genomic_DNA"/>
</dbReference>
<evidence type="ECO:0000313" key="1">
    <source>
        <dbReference type="EMBL" id="EJN57042.1"/>
    </source>
</evidence>